<evidence type="ECO:0000256" key="2">
    <source>
        <dbReference type="ARBA" id="ARBA00022448"/>
    </source>
</evidence>
<feature type="transmembrane region" description="Helical" evidence="6">
    <location>
        <begin position="209"/>
        <end position="231"/>
    </location>
</feature>
<evidence type="ECO:0000256" key="1">
    <source>
        <dbReference type="ARBA" id="ARBA00004141"/>
    </source>
</evidence>
<feature type="transmembrane region" description="Helical" evidence="6">
    <location>
        <begin position="460"/>
        <end position="481"/>
    </location>
</feature>
<dbReference type="AlphaFoldDB" id="A0AAP0B3Q4"/>
<dbReference type="Proteomes" id="UP001418222">
    <property type="component" value="Unassembled WGS sequence"/>
</dbReference>
<keyword evidence="2" id="KW-0813">Transport</keyword>
<evidence type="ECO:0000256" key="3">
    <source>
        <dbReference type="ARBA" id="ARBA00022692"/>
    </source>
</evidence>
<feature type="transmembrane region" description="Helical" evidence="6">
    <location>
        <begin position="36"/>
        <end position="62"/>
    </location>
</feature>
<comment type="caution">
    <text evidence="8">The sequence shown here is derived from an EMBL/GenBank/DDBJ whole genome shotgun (WGS) entry which is preliminary data.</text>
</comment>
<sequence length="489" mass="53724">MAENEEPLLPPVYYDGCPGCEVEQWKDNNRRIPFGIFIHIWFITLCGALPISSLFPFLYFMIRDLHVAKRVEDIGFYAGFVGSSFMLGRALTSVFWGIIADRYGRKPVIIIGIIVVVIFNTLFGLSTSYTMAIVTRFLLGSLNGLLGPIKAYSVEVARPEYQALGISLVSTAWGMGLVVGPSIGGALAQPADKFPNLFSKDSFLGRFPYFLPCLVISIFAAAVLGTCYWLPETLHKHHQSKPSSVITEGLEGSFHGTEVKIDLEELEGNDARNSNENLLMNWPLMSSVIVYCVFSLHDMAYTEIFPLWAESDRTYGGLGVSSQFVGEVLAISGFSLLAFQLFVYPPVEKLVGHINLFRAAALLAIPLNAAYPFIAKLSGPELSIMVNCASLMKTVFSTTIVTGLFILQNNAVAQHQRGAANGISMTGQSIFKAIGPAAGGAIFSWTQKRRNASFLPGNHMVFFILNVVEFVGLLMSFKPFLSYSPQKKR</sequence>
<feature type="transmembrane region" description="Helical" evidence="6">
    <location>
        <begin position="133"/>
        <end position="152"/>
    </location>
</feature>
<dbReference type="PANTHER" id="PTHR23504:SF15">
    <property type="entry name" value="MAJOR FACILITATOR SUPERFAMILY (MFS) PROFILE DOMAIN-CONTAINING PROTEIN"/>
    <property type="match status" value="1"/>
</dbReference>
<comment type="subcellular location">
    <subcellularLocation>
        <location evidence="1">Membrane</location>
        <topology evidence="1">Multi-pass membrane protein</topology>
    </subcellularLocation>
</comment>
<dbReference type="InterPro" id="IPR036259">
    <property type="entry name" value="MFS_trans_sf"/>
</dbReference>
<dbReference type="EMBL" id="JBBWWQ010000016">
    <property type="protein sequence ID" value="KAK8926168.1"/>
    <property type="molecule type" value="Genomic_DNA"/>
</dbReference>
<dbReference type="Pfam" id="PF07690">
    <property type="entry name" value="MFS_1"/>
    <property type="match status" value="1"/>
</dbReference>
<keyword evidence="5 6" id="KW-0472">Membrane</keyword>
<gene>
    <name evidence="8" type="primary">ZIFL1</name>
    <name evidence="8" type="ORF">KSP39_PZI018140</name>
</gene>
<evidence type="ECO:0000256" key="5">
    <source>
        <dbReference type="ARBA" id="ARBA00023136"/>
    </source>
</evidence>
<organism evidence="8 9">
    <name type="scientific">Platanthera zijinensis</name>
    <dbReference type="NCBI Taxonomy" id="2320716"/>
    <lineage>
        <taxon>Eukaryota</taxon>
        <taxon>Viridiplantae</taxon>
        <taxon>Streptophyta</taxon>
        <taxon>Embryophyta</taxon>
        <taxon>Tracheophyta</taxon>
        <taxon>Spermatophyta</taxon>
        <taxon>Magnoliopsida</taxon>
        <taxon>Liliopsida</taxon>
        <taxon>Asparagales</taxon>
        <taxon>Orchidaceae</taxon>
        <taxon>Orchidoideae</taxon>
        <taxon>Orchideae</taxon>
        <taxon>Orchidinae</taxon>
        <taxon>Platanthera</taxon>
    </lineage>
</organism>
<dbReference type="CDD" id="cd17330">
    <property type="entry name" value="MFS_SLC46_TetA_like"/>
    <property type="match status" value="1"/>
</dbReference>
<protein>
    <submittedName>
        <fullName evidence="8">Protein ZINC INDUCED FACILITATOR-LIKE 1</fullName>
    </submittedName>
</protein>
<feature type="transmembrane region" description="Helical" evidence="6">
    <location>
        <begin position="356"/>
        <end position="374"/>
    </location>
</feature>
<feature type="domain" description="Major facilitator superfamily (MFS) profile" evidence="7">
    <location>
        <begin position="36"/>
        <end position="484"/>
    </location>
</feature>
<dbReference type="SUPFAM" id="SSF103473">
    <property type="entry name" value="MFS general substrate transporter"/>
    <property type="match status" value="1"/>
</dbReference>
<evidence type="ECO:0000259" key="7">
    <source>
        <dbReference type="PROSITE" id="PS50850"/>
    </source>
</evidence>
<dbReference type="InterPro" id="IPR020846">
    <property type="entry name" value="MFS_dom"/>
</dbReference>
<dbReference type="Gene3D" id="1.20.1250.20">
    <property type="entry name" value="MFS general substrate transporter like domains"/>
    <property type="match status" value="1"/>
</dbReference>
<dbReference type="GO" id="GO:0022857">
    <property type="term" value="F:transmembrane transporter activity"/>
    <property type="evidence" value="ECO:0007669"/>
    <property type="project" value="InterPro"/>
</dbReference>
<evidence type="ECO:0000256" key="4">
    <source>
        <dbReference type="ARBA" id="ARBA00022989"/>
    </source>
</evidence>
<accession>A0AAP0B3Q4</accession>
<proteinExistence type="predicted"/>
<reference evidence="8 9" key="1">
    <citation type="journal article" date="2022" name="Nat. Plants">
        <title>Genomes of leafy and leafless Platanthera orchids illuminate the evolution of mycoheterotrophy.</title>
        <authorList>
            <person name="Li M.H."/>
            <person name="Liu K.W."/>
            <person name="Li Z."/>
            <person name="Lu H.C."/>
            <person name="Ye Q.L."/>
            <person name="Zhang D."/>
            <person name="Wang J.Y."/>
            <person name="Li Y.F."/>
            <person name="Zhong Z.M."/>
            <person name="Liu X."/>
            <person name="Yu X."/>
            <person name="Liu D.K."/>
            <person name="Tu X.D."/>
            <person name="Liu B."/>
            <person name="Hao Y."/>
            <person name="Liao X.Y."/>
            <person name="Jiang Y.T."/>
            <person name="Sun W.H."/>
            <person name="Chen J."/>
            <person name="Chen Y.Q."/>
            <person name="Ai Y."/>
            <person name="Zhai J.W."/>
            <person name="Wu S.S."/>
            <person name="Zhou Z."/>
            <person name="Hsiao Y.Y."/>
            <person name="Wu W.L."/>
            <person name="Chen Y.Y."/>
            <person name="Lin Y.F."/>
            <person name="Hsu J.L."/>
            <person name="Li C.Y."/>
            <person name="Wang Z.W."/>
            <person name="Zhao X."/>
            <person name="Zhong W.Y."/>
            <person name="Ma X.K."/>
            <person name="Ma L."/>
            <person name="Huang J."/>
            <person name="Chen G.Z."/>
            <person name="Huang M.Z."/>
            <person name="Huang L."/>
            <person name="Peng D.H."/>
            <person name="Luo Y.B."/>
            <person name="Zou S.Q."/>
            <person name="Chen S.P."/>
            <person name="Lan S."/>
            <person name="Tsai W.C."/>
            <person name="Van de Peer Y."/>
            <person name="Liu Z.J."/>
        </authorList>
    </citation>
    <scope>NUCLEOTIDE SEQUENCE [LARGE SCALE GENOMIC DNA]</scope>
    <source>
        <strain evidence="8">Lor287</strain>
    </source>
</reference>
<feature type="transmembrane region" description="Helical" evidence="6">
    <location>
        <begin position="324"/>
        <end position="344"/>
    </location>
</feature>
<dbReference type="GO" id="GO:0016020">
    <property type="term" value="C:membrane"/>
    <property type="evidence" value="ECO:0007669"/>
    <property type="project" value="UniProtKB-SubCell"/>
</dbReference>
<keyword evidence="4 6" id="KW-1133">Transmembrane helix</keyword>
<keyword evidence="3 6" id="KW-0812">Transmembrane</keyword>
<feature type="transmembrane region" description="Helical" evidence="6">
    <location>
        <begin position="108"/>
        <end position="127"/>
    </location>
</feature>
<evidence type="ECO:0000313" key="9">
    <source>
        <dbReference type="Proteomes" id="UP001418222"/>
    </source>
</evidence>
<feature type="transmembrane region" description="Helical" evidence="6">
    <location>
        <begin position="74"/>
        <end position="96"/>
    </location>
</feature>
<dbReference type="PROSITE" id="PS50850">
    <property type="entry name" value="MFS"/>
    <property type="match status" value="1"/>
</dbReference>
<name>A0AAP0B3Q4_9ASPA</name>
<evidence type="ECO:0000256" key="6">
    <source>
        <dbReference type="SAM" id="Phobius"/>
    </source>
</evidence>
<evidence type="ECO:0000313" key="8">
    <source>
        <dbReference type="EMBL" id="KAK8926168.1"/>
    </source>
</evidence>
<dbReference type="InterPro" id="IPR011701">
    <property type="entry name" value="MFS"/>
</dbReference>
<feature type="transmembrane region" description="Helical" evidence="6">
    <location>
        <begin position="164"/>
        <end position="189"/>
    </location>
</feature>
<keyword evidence="9" id="KW-1185">Reference proteome</keyword>
<feature type="transmembrane region" description="Helical" evidence="6">
    <location>
        <begin position="282"/>
        <end position="304"/>
    </location>
</feature>
<dbReference type="PANTHER" id="PTHR23504">
    <property type="entry name" value="MAJOR FACILITATOR SUPERFAMILY DOMAIN-CONTAINING PROTEIN 10"/>
    <property type="match status" value="1"/>
</dbReference>